<dbReference type="Pfam" id="PF00498">
    <property type="entry name" value="FHA"/>
    <property type="match status" value="1"/>
</dbReference>
<keyword evidence="5" id="KW-1185">Reference proteome</keyword>
<dbReference type="InterPro" id="IPR008984">
    <property type="entry name" value="SMAD_FHA_dom_sf"/>
</dbReference>
<proteinExistence type="predicted"/>
<reference evidence="3" key="2">
    <citation type="submission" date="2020-02" db="EMBL/GenBank/DDBJ databases">
        <authorList>
            <person name="Matsumoto Y."/>
            <person name="Kinjo T."/>
            <person name="Motooka D."/>
            <person name="Nabeya D."/>
            <person name="Jung N."/>
            <person name="Uechi K."/>
            <person name="Horii T."/>
            <person name="Iida T."/>
            <person name="Fujita J."/>
            <person name="Nakamura S."/>
        </authorList>
    </citation>
    <scope>NUCLEOTIDE SEQUENCE</scope>
    <source>
        <strain evidence="3">JCM 18565</strain>
    </source>
</reference>
<evidence type="ECO:0000313" key="5">
    <source>
        <dbReference type="Proteomes" id="UP000465240"/>
    </source>
</evidence>
<protein>
    <submittedName>
        <fullName evidence="4">FHA domain-containing protein</fullName>
    </submittedName>
</protein>
<dbReference type="InterPro" id="IPR010982">
    <property type="entry name" value="Lambda_DNA-bd_dom_sf"/>
</dbReference>
<evidence type="ECO:0000313" key="6">
    <source>
        <dbReference type="Proteomes" id="UP001229081"/>
    </source>
</evidence>
<reference evidence="3 5" key="1">
    <citation type="journal article" date="2019" name="Emerg. Microbes Infect.">
        <title>Comprehensive subspecies identification of 175 nontuberculous mycobacteria species based on 7547 genomic profiles.</title>
        <authorList>
            <person name="Matsumoto Y."/>
            <person name="Kinjo T."/>
            <person name="Motooka D."/>
            <person name="Nabeya D."/>
            <person name="Jung N."/>
            <person name="Uechi K."/>
            <person name="Horii T."/>
            <person name="Iida T."/>
            <person name="Fujita J."/>
            <person name="Nakamura S."/>
        </authorList>
    </citation>
    <scope>NUCLEOTIDE SEQUENCE [LARGE SCALE GENOMIC DNA]</scope>
    <source>
        <strain evidence="3 5">JCM 18565</strain>
    </source>
</reference>
<dbReference type="SUPFAM" id="SSF49879">
    <property type="entry name" value="SMAD/FHA domain"/>
    <property type="match status" value="1"/>
</dbReference>
<reference evidence="4" key="3">
    <citation type="submission" date="2023-06" db="EMBL/GenBank/DDBJ databases">
        <title>Identification of two novel mycobacterium reveal diversities and complexities of Mycobacterium gordonae clade.</title>
        <authorList>
            <person name="Matsumoto Y."/>
            <person name="Nakamura S."/>
            <person name="Motooka D."/>
            <person name="Fukushima K."/>
        </authorList>
    </citation>
    <scope>NUCLEOTIDE SEQUENCE</scope>
    <source>
        <strain evidence="4">TY812</strain>
    </source>
</reference>
<comment type="caution">
    <text evidence="4">The sequence shown here is derived from an EMBL/GenBank/DDBJ whole genome shotgun (WGS) entry which is preliminary data.</text>
</comment>
<feature type="domain" description="FHA" evidence="2">
    <location>
        <begin position="32"/>
        <end position="80"/>
    </location>
</feature>
<dbReference type="Proteomes" id="UP001229081">
    <property type="component" value="Unassembled WGS sequence"/>
</dbReference>
<keyword evidence="1" id="KW-0597">Phosphoprotein</keyword>
<dbReference type="PROSITE" id="PS50006">
    <property type="entry name" value="FHA_DOMAIN"/>
    <property type="match status" value="1"/>
</dbReference>
<dbReference type="GO" id="GO:0003677">
    <property type="term" value="F:DNA binding"/>
    <property type="evidence" value="ECO:0007669"/>
    <property type="project" value="InterPro"/>
</dbReference>
<dbReference type="Gene3D" id="1.10.260.40">
    <property type="entry name" value="lambda repressor-like DNA-binding domains"/>
    <property type="match status" value="1"/>
</dbReference>
<gene>
    <name evidence="3" type="ORF">MPRG_38910</name>
    <name evidence="4" type="ORF">QXL92_02270</name>
</gene>
<dbReference type="EMBL" id="JAUFSA010000001">
    <property type="protein sequence ID" value="MDP7733582.1"/>
    <property type="molecule type" value="Genomic_DNA"/>
</dbReference>
<evidence type="ECO:0000259" key="2">
    <source>
        <dbReference type="PROSITE" id="PS50006"/>
    </source>
</evidence>
<evidence type="ECO:0000256" key="1">
    <source>
        <dbReference type="ARBA" id="ARBA00022553"/>
    </source>
</evidence>
<dbReference type="Gene3D" id="2.60.200.20">
    <property type="match status" value="1"/>
</dbReference>
<dbReference type="InterPro" id="IPR000253">
    <property type="entry name" value="FHA_dom"/>
</dbReference>
<dbReference type="InterPro" id="IPR001387">
    <property type="entry name" value="Cro/C1-type_HTH"/>
</dbReference>
<dbReference type="SMART" id="SM00240">
    <property type="entry name" value="FHA"/>
    <property type="match status" value="1"/>
</dbReference>
<dbReference type="AlphaFoldDB" id="A0AAJ1RZ91"/>
<accession>A0AAJ1RZ91</accession>
<sequence length="375" mass="40134">MTSDQAVYKWPPALLVRLGDEVHTLDPRSGIAIIGRDNSATVRLSDDRISRWHVRLEPHREGWQAIDTSTNGMYLDGVRRSSVLVSGATTLHLANPEGFPITLTPEADDVTGVIDLPESDEDEWWDADLDPGVARAGHAVAARRNELEITQRGLAKDKIINAGTLIAFEKGRSWPRRGTLAKLEKALQWSPGTIARIRSGSAVIPIPGLATAPSEMPAVTDEATESLTDTVRAPLMAEAVELAMHTISAATADLPEPSDPAFTPKVTKILADLRKLENVAASAARNAKGTPSVVLALSTVRRTYNDVMAKAAQSPDATLGQRLYQARHRAELTIDEAAAAAGLPAELLIDAEADRPLPDEVASAITTLIGQLSVS</sequence>
<organism evidence="4 6">
    <name type="scientific">Mycobacterium paragordonae</name>
    <dbReference type="NCBI Taxonomy" id="1389713"/>
    <lineage>
        <taxon>Bacteria</taxon>
        <taxon>Bacillati</taxon>
        <taxon>Actinomycetota</taxon>
        <taxon>Actinomycetes</taxon>
        <taxon>Mycobacteriales</taxon>
        <taxon>Mycobacteriaceae</taxon>
        <taxon>Mycobacterium</taxon>
    </lineage>
</organism>
<dbReference type="Proteomes" id="UP000465240">
    <property type="component" value="Unassembled WGS sequence"/>
</dbReference>
<dbReference type="SUPFAM" id="SSF47413">
    <property type="entry name" value="lambda repressor-like DNA-binding domains"/>
    <property type="match status" value="1"/>
</dbReference>
<dbReference type="EMBL" id="BLKX01000001">
    <property type="protein sequence ID" value="GFG80615.1"/>
    <property type="molecule type" value="Genomic_DNA"/>
</dbReference>
<dbReference type="RefSeq" id="WP_082977876.1">
    <property type="nucleotide sequence ID" value="NZ_BLKX01000001.1"/>
</dbReference>
<evidence type="ECO:0000313" key="4">
    <source>
        <dbReference type="EMBL" id="MDP7733582.1"/>
    </source>
</evidence>
<dbReference type="KEGG" id="mpag:C0J29_21805"/>
<name>A0AAJ1RZ91_9MYCO</name>
<evidence type="ECO:0000313" key="3">
    <source>
        <dbReference type="EMBL" id="GFG80615.1"/>
    </source>
</evidence>
<dbReference type="CDD" id="cd00093">
    <property type="entry name" value="HTH_XRE"/>
    <property type="match status" value="1"/>
</dbReference>